<evidence type="ECO:0000313" key="3">
    <source>
        <dbReference type="EMBL" id="KAK9712649.1"/>
    </source>
</evidence>
<dbReference type="Proteomes" id="UP001479436">
    <property type="component" value="Unassembled WGS sequence"/>
</dbReference>
<keyword evidence="2" id="KW-0732">Signal</keyword>
<organism evidence="3 4">
    <name type="scientific">Basidiobolus ranarum</name>
    <dbReference type="NCBI Taxonomy" id="34480"/>
    <lineage>
        <taxon>Eukaryota</taxon>
        <taxon>Fungi</taxon>
        <taxon>Fungi incertae sedis</taxon>
        <taxon>Zoopagomycota</taxon>
        <taxon>Entomophthoromycotina</taxon>
        <taxon>Basidiobolomycetes</taxon>
        <taxon>Basidiobolales</taxon>
        <taxon>Basidiobolaceae</taxon>
        <taxon>Basidiobolus</taxon>
    </lineage>
</organism>
<feature type="chain" id="PRO_5046106015" evidence="2">
    <location>
        <begin position="21"/>
        <end position="192"/>
    </location>
</feature>
<comment type="caution">
    <text evidence="3">The sequence shown here is derived from an EMBL/GenBank/DDBJ whole genome shotgun (WGS) entry which is preliminary data.</text>
</comment>
<evidence type="ECO:0000256" key="2">
    <source>
        <dbReference type="SAM" id="SignalP"/>
    </source>
</evidence>
<keyword evidence="4" id="KW-1185">Reference proteome</keyword>
<sequence>MKATVLSCLIVISYSLSANAQQDRWPQRTDPNDEGWLLPNRFRKRPSANEPDSSGRFRPSFFNRRPDNVRFRDPQQFEAPEDFGRTQPFRDEFENRSPPEDARRGDFDDPEVLRSDRNNRFTESNNFDREQPSPNSAEFRPPSEQPNFDFGSQPGQTNSGDFRPQQEQPNSDFRPQSGWTNPGDSRLQPEQV</sequence>
<protein>
    <submittedName>
        <fullName evidence="3">Uncharacterized protein</fullName>
    </submittedName>
</protein>
<dbReference type="EMBL" id="JASJQH010007205">
    <property type="protein sequence ID" value="KAK9712649.1"/>
    <property type="molecule type" value="Genomic_DNA"/>
</dbReference>
<feature type="non-terminal residue" evidence="3">
    <location>
        <position position="192"/>
    </location>
</feature>
<feature type="region of interest" description="Disordered" evidence="1">
    <location>
        <begin position="20"/>
        <end position="192"/>
    </location>
</feature>
<feature type="compositionally biased region" description="Polar residues" evidence="1">
    <location>
        <begin position="153"/>
        <end position="192"/>
    </location>
</feature>
<feature type="compositionally biased region" description="Basic and acidic residues" evidence="1">
    <location>
        <begin position="64"/>
        <end position="75"/>
    </location>
</feature>
<feature type="compositionally biased region" description="Basic and acidic residues" evidence="1">
    <location>
        <begin position="82"/>
        <end position="131"/>
    </location>
</feature>
<reference evidence="3 4" key="1">
    <citation type="submission" date="2023-04" db="EMBL/GenBank/DDBJ databases">
        <title>Genome of Basidiobolus ranarum AG-B5.</title>
        <authorList>
            <person name="Stajich J.E."/>
            <person name="Carter-House D."/>
            <person name="Gryganskyi A."/>
        </authorList>
    </citation>
    <scope>NUCLEOTIDE SEQUENCE [LARGE SCALE GENOMIC DNA]</scope>
    <source>
        <strain evidence="3 4">AG-B5</strain>
    </source>
</reference>
<name>A0ABR2W0R1_9FUNG</name>
<accession>A0ABR2W0R1</accession>
<feature type="signal peptide" evidence="2">
    <location>
        <begin position="1"/>
        <end position="20"/>
    </location>
</feature>
<gene>
    <name evidence="3" type="ORF">K7432_007001</name>
</gene>
<evidence type="ECO:0000313" key="4">
    <source>
        <dbReference type="Proteomes" id="UP001479436"/>
    </source>
</evidence>
<proteinExistence type="predicted"/>
<evidence type="ECO:0000256" key="1">
    <source>
        <dbReference type="SAM" id="MobiDB-lite"/>
    </source>
</evidence>